<evidence type="ECO:0000313" key="4">
    <source>
        <dbReference type="Proteomes" id="UP000008710"/>
    </source>
</evidence>
<sequence length="113" mass="12294">MRVSTPPFATATDGWGGLPCQAQIPNSSSIRCTAGTSPQTQEFFHMPLLILHAVIACAILITPRRAIAWIQRILTNVAVARADARWIAMSASAQQEPSIHRASDRHLRRSGGH</sequence>
<name>Q0RVH4_RHOJR</name>
<evidence type="ECO:0000256" key="1">
    <source>
        <dbReference type="SAM" id="MobiDB-lite"/>
    </source>
</evidence>
<dbReference type="EMBL" id="CP000434">
    <property type="protein sequence ID" value="ABH00712.1"/>
    <property type="molecule type" value="Genomic_DNA"/>
</dbReference>
<protein>
    <submittedName>
        <fullName evidence="3">Uncharacterized protein</fullName>
    </submittedName>
</protein>
<dbReference type="HOGENOM" id="CLU_2131580_0_0_11"/>
<dbReference type="KEGG" id="rha:RHA1_ro11065"/>
<gene>
    <name evidence="3" type="ordered locus">RHA1_ro11065</name>
</gene>
<keyword evidence="2" id="KW-0812">Transmembrane</keyword>
<evidence type="ECO:0000313" key="3">
    <source>
        <dbReference type="EMBL" id="ABH00712.1"/>
    </source>
</evidence>
<proteinExistence type="predicted"/>
<keyword evidence="3" id="KW-0614">Plasmid</keyword>
<accession>Q0RVH4</accession>
<feature type="region of interest" description="Disordered" evidence="1">
    <location>
        <begin position="92"/>
        <end position="113"/>
    </location>
</feature>
<evidence type="ECO:0000256" key="2">
    <source>
        <dbReference type="SAM" id="Phobius"/>
    </source>
</evidence>
<geneLocation type="plasmid" evidence="3 4">
    <name>pRHL3</name>
</geneLocation>
<feature type="transmembrane region" description="Helical" evidence="2">
    <location>
        <begin position="43"/>
        <end position="62"/>
    </location>
</feature>
<dbReference type="Proteomes" id="UP000008710">
    <property type="component" value="Plasmid pRHL3"/>
</dbReference>
<organism evidence="3 4">
    <name type="scientific">Rhodococcus jostii (strain RHA1)</name>
    <dbReference type="NCBI Taxonomy" id="101510"/>
    <lineage>
        <taxon>Bacteria</taxon>
        <taxon>Bacillati</taxon>
        <taxon>Actinomycetota</taxon>
        <taxon>Actinomycetes</taxon>
        <taxon>Mycobacteriales</taxon>
        <taxon>Nocardiaceae</taxon>
        <taxon>Rhodococcus</taxon>
    </lineage>
</organism>
<reference evidence="4" key="1">
    <citation type="journal article" date="2006" name="Proc. Natl. Acad. Sci. U.S.A.">
        <title>The complete genome of Rhodococcus sp. RHA1 provides insights into a catabolic powerhouse.</title>
        <authorList>
            <person name="McLeod M.P."/>
            <person name="Warren R.L."/>
            <person name="Hsiao W.W.L."/>
            <person name="Araki N."/>
            <person name="Myhre M."/>
            <person name="Fernandes C."/>
            <person name="Miyazawa D."/>
            <person name="Wong W."/>
            <person name="Lillquist A.L."/>
            <person name="Wang D."/>
            <person name="Dosanjh M."/>
            <person name="Hara H."/>
            <person name="Petrescu A."/>
            <person name="Morin R.D."/>
            <person name="Yang G."/>
            <person name="Stott J.M."/>
            <person name="Schein J.E."/>
            <person name="Shin H."/>
            <person name="Smailus D."/>
            <person name="Siddiqui A.S."/>
            <person name="Marra M.A."/>
            <person name="Jones S.J.M."/>
            <person name="Holt R."/>
            <person name="Brinkman F.S.L."/>
            <person name="Miyauchi K."/>
            <person name="Fukuda M."/>
            <person name="Davies J.E."/>
            <person name="Mohn W.W."/>
            <person name="Eltis L.D."/>
        </authorList>
    </citation>
    <scope>NUCLEOTIDE SEQUENCE [LARGE SCALE GENOMIC DNA]</scope>
    <source>
        <strain evidence="4">RHA1</strain>
    </source>
</reference>
<keyword evidence="2" id="KW-1133">Transmembrane helix</keyword>
<dbReference type="AlphaFoldDB" id="Q0RVH4"/>
<keyword evidence="2" id="KW-0472">Membrane</keyword>